<evidence type="ECO:0000256" key="4">
    <source>
        <dbReference type="ARBA" id="ARBA00022692"/>
    </source>
</evidence>
<comment type="subcellular location">
    <subcellularLocation>
        <location evidence="1">Membrane</location>
        <topology evidence="1">Multi-pass membrane protein</topology>
    </subcellularLocation>
</comment>
<dbReference type="STRING" id="529884.Rhola_00005720"/>
<feature type="transmembrane region" description="Helical" evidence="7">
    <location>
        <begin position="12"/>
        <end position="36"/>
    </location>
</feature>
<dbReference type="InterPro" id="IPR038770">
    <property type="entry name" value="Na+/solute_symporter_sf"/>
</dbReference>
<dbReference type="Gene3D" id="1.20.1530.20">
    <property type="match status" value="1"/>
</dbReference>
<sequence length="397" mass="41123">MGMVFTATNSTWVESMALAEIGLVLLGLGVAAYIAVRVKISVVPFYLVIGLMLGKGGLYPLDLSETFLDTGAQLGAILLLLMLGLEHSGPNLASAFMERKSIGAIDFALNAVPGALIGLLLGWGILGAVVLGGITYVSSSGIASQMMKETGWQRSEVSRRVTTVLVVEDLTLAPYLPLLTTLVAGAGAIAGFLSVSFALLVTAIALIISFKGENALGKILNTQAQGGLLLTVFGAALLAAGSAELVGFSSAVAAFLVGLALTGEVALAVRLRLSPLRDLFAAIFFLFFGLSVSPVEMLPVLPLALLLAVLGIAGKMYVGWNIAKDMSDGSAWKRAGAFLIPRGEFSIVIAGLAASTSFGSQLQALTITYVLLTSIAASIVLRAVRSSFERARAKSKA</sequence>
<evidence type="ECO:0000313" key="10">
    <source>
        <dbReference type="Proteomes" id="UP000067708"/>
    </source>
</evidence>
<dbReference type="HOGENOM" id="CLU_005126_4_1_11"/>
<keyword evidence="5 7" id="KW-1133">Transmembrane helix</keyword>
<keyword evidence="10" id="KW-1185">Reference proteome</keyword>
<dbReference type="InterPro" id="IPR006153">
    <property type="entry name" value="Cation/H_exchanger_TM"/>
</dbReference>
<evidence type="ECO:0000256" key="7">
    <source>
        <dbReference type="SAM" id="Phobius"/>
    </source>
</evidence>
<evidence type="ECO:0000259" key="8">
    <source>
        <dbReference type="Pfam" id="PF00999"/>
    </source>
</evidence>
<dbReference type="GO" id="GO:1902600">
    <property type="term" value="P:proton transmembrane transport"/>
    <property type="evidence" value="ECO:0007669"/>
    <property type="project" value="InterPro"/>
</dbReference>
<dbReference type="KEGG" id="rla:Rhola_00005720"/>
<feature type="transmembrane region" description="Helical" evidence="7">
    <location>
        <begin position="335"/>
        <end position="358"/>
    </location>
</feature>
<dbReference type="GO" id="GO:0016020">
    <property type="term" value="C:membrane"/>
    <property type="evidence" value="ECO:0007669"/>
    <property type="project" value="UniProtKB-SubCell"/>
</dbReference>
<evidence type="ECO:0000256" key="5">
    <source>
        <dbReference type="ARBA" id="ARBA00022989"/>
    </source>
</evidence>
<dbReference type="Pfam" id="PF00999">
    <property type="entry name" value="Na_H_Exchanger"/>
    <property type="match status" value="1"/>
</dbReference>
<evidence type="ECO:0000256" key="2">
    <source>
        <dbReference type="ARBA" id="ARBA00005551"/>
    </source>
</evidence>
<dbReference type="PANTHER" id="PTHR42751:SF6">
    <property type="entry name" value="CONSERVED INTEGRAL MEMBRANE TRANSPORT PROTEIN-RELATED"/>
    <property type="match status" value="1"/>
</dbReference>
<dbReference type="Proteomes" id="UP000067708">
    <property type="component" value="Chromosome"/>
</dbReference>
<evidence type="ECO:0000256" key="6">
    <source>
        <dbReference type="ARBA" id="ARBA00023136"/>
    </source>
</evidence>
<feature type="transmembrane region" description="Helical" evidence="7">
    <location>
        <begin position="246"/>
        <end position="267"/>
    </location>
</feature>
<dbReference type="PATRIC" id="fig|529884.3.peg.547"/>
<feature type="transmembrane region" description="Helical" evidence="7">
    <location>
        <begin position="301"/>
        <end position="323"/>
    </location>
</feature>
<comment type="similarity">
    <text evidence="2">Belongs to the monovalent cation:proton antiporter 2 (CPA2) transporter (TC 2.A.37) family.</text>
</comment>
<evidence type="ECO:0000256" key="3">
    <source>
        <dbReference type="ARBA" id="ARBA00022448"/>
    </source>
</evidence>
<feature type="transmembrane region" description="Helical" evidence="7">
    <location>
        <begin position="279"/>
        <end position="295"/>
    </location>
</feature>
<evidence type="ECO:0000313" key="9">
    <source>
        <dbReference type="EMBL" id="AIC47386.1"/>
    </source>
</evidence>
<proteinExistence type="inferred from homology"/>
<feature type="transmembrane region" description="Helical" evidence="7">
    <location>
        <begin position="67"/>
        <end position="86"/>
    </location>
</feature>
<keyword evidence="3" id="KW-0813">Transport</keyword>
<gene>
    <name evidence="9" type="ORF">Rhola_00005720</name>
</gene>
<dbReference type="EMBL" id="CP007490">
    <property type="protein sequence ID" value="AIC47386.1"/>
    <property type="molecule type" value="Genomic_DNA"/>
</dbReference>
<keyword evidence="4 7" id="KW-0812">Transmembrane</keyword>
<evidence type="ECO:0000256" key="1">
    <source>
        <dbReference type="ARBA" id="ARBA00004141"/>
    </source>
</evidence>
<dbReference type="PANTHER" id="PTHR42751">
    <property type="entry name" value="SODIUM/HYDROGEN EXCHANGER FAMILY/TRKA DOMAIN PROTEIN"/>
    <property type="match status" value="1"/>
</dbReference>
<reference evidence="9 10" key="1">
    <citation type="journal article" date="2014" name="Int. J. Syst. Evol. Microbiol.">
        <title>Rhodoluna lacicola gen. nov., sp. nov., a planktonic freshwater bacterium with stream-lined genome.</title>
        <authorList>
            <person name="Hahn M."/>
            <person name="Schmidt J."/>
            <person name="Taipale S.J."/>
            <person name="Doolittle W.F."/>
            <person name="Koll U."/>
        </authorList>
    </citation>
    <scope>NUCLEOTIDE SEQUENCE [LARGE SCALE GENOMIC DNA]</scope>
    <source>
        <strain evidence="9 10">MWH-Ta8</strain>
    </source>
</reference>
<feature type="transmembrane region" description="Helical" evidence="7">
    <location>
        <begin position="43"/>
        <end position="61"/>
    </location>
</feature>
<accession>A0A060JBX6</accession>
<feature type="domain" description="Cation/H+ exchanger transmembrane" evidence="8">
    <location>
        <begin position="31"/>
        <end position="383"/>
    </location>
</feature>
<protein>
    <submittedName>
        <fullName evidence="9">Kef-type K+ transport systems, membrane component</fullName>
    </submittedName>
</protein>
<feature type="transmembrane region" description="Helical" evidence="7">
    <location>
        <begin position="364"/>
        <end position="384"/>
    </location>
</feature>
<organism evidence="9 10">
    <name type="scientific">Rhodoluna lacicola</name>
    <dbReference type="NCBI Taxonomy" id="529884"/>
    <lineage>
        <taxon>Bacteria</taxon>
        <taxon>Bacillati</taxon>
        <taxon>Actinomycetota</taxon>
        <taxon>Actinomycetes</taxon>
        <taxon>Micrococcales</taxon>
        <taxon>Microbacteriaceae</taxon>
        <taxon>Luna cluster</taxon>
        <taxon>Luna-1 subcluster</taxon>
        <taxon>Rhodoluna</taxon>
    </lineage>
</organism>
<feature type="transmembrane region" description="Helical" evidence="7">
    <location>
        <begin position="220"/>
        <end position="240"/>
    </location>
</feature>
<keyword evidence="6 7" id="KW-0472">Membrane</keyword>
<name>A0A060JBX6_9MICO</name>
<dbReference type="GO" id="GO:0015297">
    <property type="term" value="F:antiporter activity"/>
    <property type="evidence" value="ECO:0007669"/>
    <property type="project" value="InterPro"/>
</dbReference>
<feature type="transmembrane region" description="Helical" evidence="7">
    <location>
        <begin position="175"/>
        <end position="208"/>
    </location>
</feature>
<dbReference type="eggNOG" id="COG0475">
    <property type="taxonomic scope" value="Bacteria"/>
</dbReference>
<feature type="transmembrane region" description="Helical" evidence="7">
    <location>
        <begin position="107"/>
        <end position="137"/>
    </location>
</feature>
<dbReference type="AlphaFoldDB" id="A0A060JBX6"/>